<name>A0A5C4SJC2_9FLAO</name>
<gene>
    <name evidence="1" type="ORF">FGF67_10605</name>
</gene>
<dbReference type="Pfam" id="PF14026">
    <property type="entry name" value="SCO4226-like"/>
    <property type="match status" value="1"/>
</dbReference>
<dbReference type="OrthoDB" id="9800027at2"/>
<accession>A0A5C4SJC2</accession>
<comment type="caution">
    <text evidence="1">The sequence shown here is derived from an EMBL/GenBank/DDBJ whole genome shotgun (WGS) entry which is preliminary data.</text>
</comment>
<dbReference type="EMBL" id="VDCS01000009">
    <property type="protein sequence ID" value="TNJ43872.1"/>
    <property type="molecule type" value="Genomic_DNA"/>
</dbReference>
<keyword evidence="2" id="KW-1185">Reference proteome</keyword>
<protein>
    <submittedName>
        <fullName evidence="1">DUF4242 domain-containing protein</fullName>
    </submittedName>
</protein>
<evidence type="ECO:0000313" key="2">
    <source>
        <dbReference type="Proteomes" id="UP000308713"/>
    </source>
</evidence>
<sequence>MQMYVIEREIPNAGQLTSEELIGVSKTSCSVLDDMGPAIKWVNSFVTDNKIYCVYLAADIELVREHAKKGGFPANTISKVANVIDPSTAENR</sequence>
<dbReference type="AlphaFoldDB" id="A0A5C4SJC2"/>
<dbReference type="Proteomes" id="UP000308713">
    <property type="component" value="Unassembled WGS sequence"/>
</dbReference>
<reference evidence="1 2" key="1">
    <citation type="submission" date="2019-05" db="EMBL/GenBank/DDBJ databases">
        <title>Tamlana fucoidanivorans sp. nov., isolated from the surface of algae collected from Fujian province in China.</title>
        <authorList>
            <person name="Li J."/>
        </authorList>
    </citation>
    <scope>NUCLEOTIDE SEQUENCE [LARGE SCALE GENOMIC DNA]</scope>
    <source>
        <strain evidence="1 2">CW2-9</strain>
    </source>
</reference>
<proteinExistence type="predicted"/>
<organism evidence="1 2">
    <name type="scientific">Allotamlana fucoidanivorans</name>
    <dbReference type="NCBI Taxonomy" id="2583814"/>
    <lineage>
        <taxon>Bacteria</taxon>
        <taxon>Pseudomonadati</taxon>
        <taxon>Bacteroidota</taxon>
        <taxon>Flavobacteriia</taxon>
        <taxon>Flavobacteriales</taxon>
        <taxon>Flavobacteriaceae</taxon>
        <taxon>Allotamlana</taxon>
    </lineage>
</organism>
<evidence type="ECO:0000313" key="1">
    <source>
        <dbReference type="EMBL" id="TNJ43872.1"/>
    </source>
</evidence>
<dbReference type="InterPro" id="IPR025336">
    <property type="entry name" value="SCO4226-like"/>
</dbReference>